<feature type="region of interest" description="Disordered" evidence="1">
    <location>
        <begin position="52"/>
        <end position="84"/>
    </location>
</feature>
<dbReference type="AlphaFoldDB" id="A0AAQ3QBC2"/>
<evidence type="ECO:0000313" key="2">
    <source>
        <dbReference type="EMBL" id="WOL04529.1"/>
    </source>
</evidence>
<feature type="region of interest" description="Disordered" evidence="1">
    <location>
        <begin position="105"/>
        <end position="126"/>
    </location>
</feature>
<reference evidence="2 3" key="1">
    <citation type="submission" date="2023-10" db="EMBL/GenBank/DDBJ databases">
        <title>Chromosome-scale genome assembly provides insights into flower coloration mechanisms of Canna indica.</title>
        <authorList>
            <person name="Li C."/>
        </authorList>
    </citation>
    <scope>NUCLEOTIDE SEQUENCE [LARGE SCALE GENOMIC DNA]</scope>
    <source>
        <tissue evidence="2">Flower</tissue>
    </source>
</reference>
<evidence type="ECO:0000256" key="1">
    <source>
        <dbReference type="SAM" id="MobiDB-lite"/>
    </source>
</evidence>
<proteinExistence type="predicted"/>
<evidence type="ECO:0000313" key="3">
    <source>
        <dbReference type="Proteomes" id="UP001327560"/>
    </source>
</evidence>
<feature type="compositionally biased region" description="Basic and acidic residues" evidence="1">
    <location>
        <begin position="64"/>
        <end position="84"/>
    </location>
</feature>
<name>A0AAQ3QBC2_9LILI</name>
<sequence>MEYRKKNDAAAAAAAAAEPLRICQRLFRFIVNKFSSLYKNDAEDVPLMEVPVESPERKVKKSVTIKDEPRGASKKINGGDEMKKHERKISKAFSDINQKAHMFIKKVRSGQKDSSDPPEESTAAAK</sequence>
<gene>
    <name evidence="2" type="ORF">Cni_G13250</name>
</gene>
<accession>A0AAQ3QBC2</accession>
<keyword evidence="3" id="KW-1185">Reference proteome</keyword>
<organism evidence="2 3">
    <name type="scientific">Canna indica</name>
    <name type="common">Indian-shot</name>
    <dbReference type="NCBI Taxonomy" id="4628"/>
    <lineage>
        <taxon>Eukaryota</taxon>
        <taxon>Viridiplantae</taxon>
        <taxon>Streptophyta</taxon>
        <taxon>Embryophyta</taxon>
        <taxon>Tracheophyta</taxon>
        <taxon>Spermatophyta</taxon>
        <taxon>Magnoliopsida</taxon>
        <taxon>Liliopsida</taxon>
        <taxon>Zingiberales</taxon>
        <taxon>Cannaceae</taxon>
        <taxon>Canna</taxon>
    </lineage>
</organism>
<dbReference type="Proteomes" id="UP001327560">
    <property type="component" value="Chromosome 4"/>
</dbReference>
<dbReference type="EMBL" id="CP136893">
    <property type="protein sequence ID" value="WOL04529.1"/>
    <property type="molecule type" value="Genomic_DNA"/>
</dbReference>
<protein>
    <submittedName>
        <fullName evidence="2">Uncharacterized protein</fullName>
    </submittedName>
</protein>